<proteinExistence type="predicted"/>
<evidence type="ECO:0000313" key="2">
    <source>
        <dbReference type="EMBL" id="MCM2369199.1"/>
    </source>
</evidence>
<dbReference type="InterPro" id="IPR036998">
    <property type="entry name" value="Porin_LamB_sf"/>
</dbReference>
<dbReference type="SMART" id="SM00028">
    <property type="entry name" value="TPR"/>
    <property type="match status" value="2"/>
</dbReference>
<keyword evidence="3" id="KW-1185">Reference proteome</keyword>
<accession>A0ABT0TX84</accession>
<dbReference type="InterPro" id="IPR011990">
    <property type="entry name" value="TPR-like_helical_dom_sf"/>
</dbReference>
<organism evidence="2 3">
    <name type="scientific">Aporhodopirellula aestuarii</name>
    <dbReference type="NCBI Taxonomy" id="2950107"/>
    <lineage>
        <taxon>Bacteria</taxon>
        <taxon>Pseudomonadati</taxon>
        <taxon>Planctomycetota</taxon>
        <taxon>Planctomycetia</taxon>
        <taxon>Pirellulales</taxon>
        <taxon>Pirellulaceae</taxon>
        <taxon>Aporhodopirellula</taxon>
    </lineage>
</organism>
<feature type="repeat" description="TPR" evidence="1">
    <location>
        <begin position="39"/>
        <end position="72"/>
    </location>
</feature>
<sequence length="473" mass="52849">MSLVASAQTYTPPVSQPSAGQLKMLSMMQQRVADSPHHSESWRMLAKLQFTLGQPNEAIASARRAVEEDPHNAAAHFDIGQFLEKTGEGAQSKIHYDRVFQIAPQSSYAAQLRELGLEAPPTGMANLQIPRIEGAAASAQNATDLPDLPFGRSAVQPASYEIQTFDGSDDVELRLEQLEAEVRAPANRLRVFMKTGVLYNSNVTLTPISRELAQSDSGSFQGFANPDIDWKWLRTDTMRAGPLFRGYYTVNEAHMSDFDLASYQPGGFFERDFKLGSNQAIGRIDYVFSADFFDGNAVGTRHSGTTSLTLIRPDLDAIYLYFTLAQSDFEDDGTTPLQTSLDGTTITTGVTRFFQTGWERLPMHALGIDLESADTEGADYRYLSYNLHGSTSWKISPKWELIPTWGIGYRDYGDYTGTVDRSEFFWRAHARLQYQWNDRLSIAAVCGHDRFASDNDDFDTERTEGGIEFTFTR</sequence>
<dbReference type="SUPFAM" id="SSF48452">
    <property type="entry name" value="TPR-like"/>
    <property type="match status" value="1"/>
</dbReference>
<dbReference type="EMBL" id="JAMQBK010000004">
    <property type="protein sequence ID" value="MCM2369199.1"/>
    <property type="molecule type" value="Genomic_DNA"/>
</dbReference>
<evidence type="ECO:0000313" key="3">
    <source>
        <dbReference type="Proteomes" id="UP001202961"/>
    </source>
</evidence>
<keyword evidence="1" id="KW-0802">TPR repeat</keyword>
<name>A0ABT0TX84_9BACT</name>
<reference evidence="2 3" key="1">
    <citation type="journal article" date="2022" name="Syst. Appl. Microbiol.">
        <title>Rhodopirellula aestuarii sp. nov., a novel member of the genus Rhodopirellula isolated from brackish sediments collected in the Tagus River estuary, Portugal.</title>
        <authorList>
            <person name="Vitorino I.R."/>
            <person name="Klimek D."/>
            <person name="Calusinska M."/>
            <person name="Lobo-da-Cunha A."/>
            <person name="Vasconcelos V."/>
            <person name="Lage O.M."/>
        </authorList>
    </citation>
    <scope>NUCLEOTIDE SEQUENCE [LARGE SCALE GENOMIC DNA]</scope>
    <source>
        <strain evidence="2 3">ICT_H3.1</strain>
    </source>
</reference>
<dbReference type="Pfam" id="PF14559">
    <property type="entry name" value="TPR_19"/>
    <property type="match status" value="1"/>
</dbReference>
<evidence type="ECO:0000256" key="1">
    <source>
        <dbReference type="PROSITE-ProRule" id="PRU00339"/>
    </source>
</evidence>
<gene>
    <name evidence="2" type="ORF">NB063_01045</name>
</gene>
<protein>
    <submittedName>
        <fullName evidence="2">Tetratricopeptide repeat protein</fullName>
    </submittedName>
</protein>
<dbReference type="Gene3D" id="1.25.40.10">
    <property type="entry name" value="Tetratricopeptide repeat domain"/>
    <property type="match status" value="1"/>
</dbReference>
<dbReference type="InterPro" id="IPR019734">
    <property type="entry name" value="TPR_rpt"/>
</dbReference>
<dbReference type="PROSITE" id="PS50005">
    <property type="entry name" value="TPR"/>
    <property type="match status" value="1"/>
</dbReference>
<dbReference type="Gene3D" id="2.40.170.10">
    <property type="entry name" value="Porin, LamB type"/>
    <property type="match status" value="1"/>
</dbReference>
<comment type="caution">
    <text evidence="2">The sequence shown here is derived from an EMBL/GenBank/DDBJ whole genome shotgun (WGS) entry which is preliminary data.</text>
</comment>
<dbReference type="Proteomes" id="UP001202961">
    <property type="component" value="Unassembled WGS sequence"/>
</dbReference>